<dbReference type="AlphaFoldDB" id="A0A183DDU2"/>
<sequence length="67" mass="7345">MENLQMLLRGSGVVDYTAWTDGGPAQGEILWRTVRALVAGESSRNMEKLISPHSSDLSFCCLKGTEM</sequence>
<proteinExistence type="predicted"/>
<evidence type="ECO:0000313" key="1">
    <source>
        <dbReference type="EMBL" id="VDK56429.1"/>
    </source>
</evidence>
<dbReference type="Proteomes" id="UP000271098">
    <property type="component" value="Unassembled WGS sequence"/>
</dbReference>
<dbReference type="EMBL" id="UYRT01016909">
    <property type="protein sequence ID" value="VDK56429.1"/>
    <property type="molecule type" value="Genomic_DNA"/>
</dbReference>
<reference evidence="3" key="1">
    <citation type="submission" date="2016-06" db="UniProtKB">
        <authorList>
            <consortium name="WormBaseParasite"/>
        </authorList>
    </citation>
    <scope>IDENTIFICATION</scope>
</reference>
<accession>A0A183DDU2</accession>
<evidence type="ECO:0000313" key="3">
    <source>
        <dbReference type="WBParaSite" id="GPUH_0000689201-mRNA-1"/>
    </source>
</evidence>
<evidence type="ECO:0000313" key="2">
    <source>
        <dbReference type="Proteomes" id="UP000271098"/>
    </source>
</evidence>
<gene>
    <name evidence="1" type="ORF">GPUH_LOCUS6884</name>
</gene>
<reference evidence="1 2" key="2">
    <citation type="submission" date="2018-11" db="EMBL/GenBank/DDBJ databases">
        <authorList>
            <consortium name="Pathogen Informatics"/>
        </authorList>
    </citation>
    <scope>NUCLEOTIDE SEQUENCE [LARGE SCALE GENOMIC DNA]</scope>
</reference>
<organism evidence="3">
    <name type="scientific">Gongylonema pulchrum</name>
    <dbReference type="NCBI Taxonomy" id="637853"/>
    <lineage>
        <taxon>Eukaryota</taxon>
        <taxon>Metazoa</taxon>
        <taxon>Ecdysozoa</taxon>
        <taxon>Nematoda</taxon>
        <taxon>Chromadorea</taxon>
        <taxon>Rhabditida</taxon>
        <taxon>Spirurina</taxon>
        <taxon>Spiruromorpha</taxon>
        <taxon>Spiruroidea</taxon>
        <taxon>Gongylonematidae</taxon>
        <taxon>Gongylonema</taxon>
    </lineage>
</organism>
<name>A0A183DDU2_9BILA</name>
<keyword evidence="2" id="KW-1185">Reference proteome</keyword>
<dbReference type="WBParaSite" id="GPUH_0000689201-mRNA-1">
    <property type="protein sequence ID" value="GPUH_0000689201-mRNA-1"/>
    <property type="gene ID" value="GPUH_0000689201"/>
</dbReference>
<protein>
    <submittedName>
        <fullName evidence="1 3">Uncharacterized protein</fullName>
    </submittedName>
</protein>